<keyword evidence="3" id="KW-0408">Iron</keyword>
<dbReference type="PANTHER" id="PTHR43742:SF2">
    <property type="entry name" value="ASSIMILATORY NITRATE REDUCTASE CATALYTIC SUBUNIT"/>
    <property type="match status" value="1"/>
</dbReference>
<dbReference type="Proteomes" id="UP000528457">
    <property type="component" value="Unassembled WGS sequence"/>
</dbReference>
<dbReference type="Pfam" id="PF04879">
    <property type="entry name" value="Molybdop_Fe4S4"/>
    <property type="match status" value="1"/>
</dbReference>
<dbReference type="SUPFAM" id="SSF50692">
    <property type="entry name" value="ADC-like"/>
    <property type="match status" value="1"/>
</dbReference>
<dbReference type="AlphaFoldDB" id="A0A7X0MUT0"/>
<protein>
    <submittedName>
        <fullName evidence="6">Anaerobic selenocysteine-containing dehydrogenase</fullName>
    </submittedName>
</protein>
<evidence type="ECO:0000313" key="7">
    <source>
        <dbReference type="Proteomes" id="UP000528457"/>
    </source>
</evidence>
<name>A0A7X0MUT0_9GAMM</name>
<dbReference type="InterPro" id="IPR006963">
    <property type="entry name" value="Mopterin_OxRdtase_4Fe-4S_dom"/>
</dbReference>
<organism evidence="6 7">
    <name type="scientific">Pseudoteredinibacter isoporae</name>
    <dbReference type="NCBI Taxonomy" id="570281"/>
    <lineage>
        <taxon>Bacteria</taxon>
        <taxon>Pseudomonadati</taxon>
        <taxon>Pseudomonadota</taxon>
        <taxon>Gammaproteobacteria</taxon>
        <taxon>Cellvibrionales</taxon>
        <taxon>Cellvibrionaceae</taxon>
        <taxon>Pseudoteredinibacter</taxon>
    </lineage>
</organism>
<dbReference type="Pfam" id="PF00384">
    <property type="entry name" value="Molybdopterin"/>
    <property type="match status" value="1"/>
</dbReference>
<dbReference type="SUPFAM" id="SSF53706">
    <property type="entry name" value="Formate dehydrogenase/DMSO reductase, domains 1-3"/>
    <property type="match status" value="1"/>
</dbReference>
<dbReference type="InterPro" id="IPR006656">
    <property type="entry name" value="Mopterin_OxRdtase"/>
</dbReference>
<dbReference type="InterPro" id="IPR050612">
    <property type="entry name" value="Prok_Mopterin_Oxidored"/>
</dbReference>
<keyword evidence="4" id="KW-0411">Iron-sulfur</keyword>
<dbReference type="Gene3D" id="3.40.228.10">
    <property type="entry name" value="Dimethylsulfoxide Reductase, domain 2"/>
    <property type="match status" value="1"/>
</dbReference>
<reference evidence="6 7" key="1">
    <citation type="submission" date="2020-08" db="EMBL/GenBank/DDBJ databases">
        <title>Genomic Encyclopedia of Type Strains, Phase IV (KMG-IV): sequencing the most valuable type-strain genomes for metagenomic binning, comparative biology and taxonomic classification.</title>
        <authorList>
            <person name="Goeker M."/>
        </authorList>
    </citation>
    <scope>NUCLEOTIDE SEQUENCE [LARGE SCALE GENOMIC DNA]</scope>
    <source>
        <strain evidence="6 7">DSM 22368</strain>
    </source>
</reference>
<evidence type="ECO:0000259" key="5">
    <source>
        <dbReference type="PROSITE" id="PS51669"/>
    </source>
</evidence>
<sequence length="709" mass="78233">MSANEVKTHYRACNLCEAICGIEIKTQGEEILSIKGDKNDPLGRGHICPKAVALQDLHNDPERLRKPVKKVDGQWQEISWEEAIELAAEGMVKLQQTHGKDALAIYAGNPNVHNYGSLTHGSMLSKLLRSKNRFSATSLDQLPCQLVCYWMYGHQLGVPIADIDHCDFFVIMGGNPMASNGSMMTVPDIAKRLKAIKQRDGEVLVIDPRRSETAEVASEHWPIRPGSDAFLLMAVIHTLFEENLIRLGHLEPLLKDIADIEALAKPFKPELIEAHTGIGAEQCRELARKLANTERAAFYGRMGISTQQYGTLCNWAIQVINILAGNLDKQGGTLLTHPAVGMVQPGEAGAGNFGRWKSRVSQLPEFNGEIPAAVMAEEMLTEGEGQAKGLFIMAGNPVSSSPNGQQLDKALEQLEFMVAVDIYINETTRHADVILPPTTTLEHDHFDLAFLRLAVRNTVRFNEAVFEPSEGAKHDWQIFNELAAALAQKQGIDFQALPEPKNIIDFAIQMGPYGEAADNDWALTIEELGKHQHGLDLGPLKPSIAEGRLCTEDSMIHCLPELIPEDVARLEEQLGHQAQDGLLLIGRRHVRDCNSWMHNSHRLTKGKDRWQLFMHPKDLEKRGINDGDTVSIESRVGELKVAVKATDEMMPGVVSIPHGWGHNSREGVKMSIANEQAGVNCNDLTDEKFYDQVSGNAALNGVPVEVKAI</sequence>
<dbReference type="EMBL" id="JACHHT010000001">
    <property type="protein sequence ID" value="MBB6520350.1"/>
    <property type="molecule type" value="Genomic_DNA"/>
</dbReference>
<gene>
    <name evidence="6" type="ORF">HNR48_000628</name>
</gene>
<keyword evidence="7" id="KW-1185">Reference proteome</keyword>
<dbReference type="SMART" id="SM00926">
    <property type="entry name" value="Molybdop_Fe4S4"/>
    <property type="match status" value="1"/>
</dbReference>
<evidence type="ECO:0000256" key="3">
    <source>
        <dbReference type="ARBA" id="ARBA00023004"/>
    </source>
</evidence>
<dbReference type="GO" id="GO:0051536">
    <property type="term" value="F:iron-sulfur cluster binding"/>
    <property type="evidence" value="ECO:0007669"/>
    <property type="project" value="UniProtKB-KW"/>
</dbReference>
<dbReference type="RefSeq" id="WP_166851510.1">
    <property type="nucleotide sequence ID" value="NZ_JAAONY010000001.1"/>
</dbReference>
<evidence type="ECO:0000256" key="2">
    <source>
        <dbReference type="ARBA" id="ARBA00022723"/>
    </source>
</evidence>
<dbReference type="PROSITE" id="PS51669">
    <property type="entry name" value="4FE4S_MOW_BIS_MGD"/>
    <property type="match status" value="1"/>
</dbReference>
<dbReference type="PANTHER" id="PTHR43742">
    <property type="entry name" value="TRIMETHYLAMINE-N-OXIDE REDUCTASE"/>
    <property type="match status" value="1"/>
</dbReference>
<evidence type="ECO:0000256" key="4">
    <source>
        <dbReference type="ARBA" id="ARBA00023014"/>
    </source>
</evidence>
<dbReference type="Pfam" id="PF01568">
    <property type="entry name" value="Molydop_binding"/>
    <property type="match status" value="1"/>
</dbReference>
<proteinExistence type="inferred from homology"/>
<dbReference type="InterPro" id="IPR009010">
    <property type="entry name" value="Asp_de-COase-like_dom_sf"/>
</dbReference>
<evidence type="ECO:0000256" key="1">
    <source>
        <dbReference type="ARBA" id="ARBA00010312"/>
    </source>
</evidence>
<dbReference type="Gene3D" id="2.40.40.20">
    <property type="match status" value="1"/>
</dbReference>
<evidence type="ECO:0000313" key="6">
    <source>
        <dbReference type="EMBL" id="MBB6520350.1"/>
    </source>
</evidence>
<keyword evidence="2" id="KW-0479">Metal-binding</keyword>
<feature type="domain" description="4Fe-4S Mo/W bis-MGD-type" evidence="5">
    <location>
        <begin position="6"/>
        <end position="62"/>
    </location>
</feature>
<dbReference type="GO" id="GO:0016491">
    <property type="term" value="F:oxidoreductase activity"/>
    <property type="evidence" value="ECO:0007669"/>
    <property type="project" value="InterPro"/>
</dbReference>
<dbReference type="Gene3D" id="2.20.25.90">
    <property type="entry name" value="ADC-like domains"/>
    <property type="match status" value="1"/>
</dbReference>
<accession>A0A7X0MUT0</accession>
<comment type="caution">
    <text evidence="6">The sequence shown here is derived from an EMBL/GenBank/DDBJ whole genome shotgun (WGS) entry which is preliminary data.</text>
</comment>
<dbReference type="Gene3D" id="3.40.50.740">
    <property type="match status" value="1"/>
</dbReference>
<dbReference type="InParanoid" id="A0A7X0MUT0"/>
<comment type="similarity">
    <text evidence="1">Belongs to the prokaryotic molybdopterin-containing oxidoreductase family.</text>
</comment>
<dbReference type="GO" id="GO:0043546">
    <property type="term" value="F:molybdopterin cofactor binding"/>
    <property type="evidence" value="ECO:0007669"/>
    <property type="project" value="InterPro"/>
</dbReference>
<dbReference type="InterPro" id="IPR006657">
    <property type="entry name" value="MoPterin_dinucl-bd_dom"/>
</dbReference>
<dbReference type="GO" id="GO:0046872">
    <property type="term" value="F:metal ion binding"/>
    <property type="evidence" value="ECO:0007669"/>
    <property type="project" value="UniProtKB-KW"/>
</dbReference>